<dbReference type="InterPro" id="IPR006709">
    <property type="entry name" value="SSU_processome_Utp14"/>
</dbReference>
<protein>
    <submittedName>
        <fullName evidence="6">UT14B protein</fullName>
    </submittedName>
</protein>
<sequence>RRKLAERSEASGQVSEFNVTCKGAGEKLVLSELLQPIHPKSTLGSVRKELARVKRKAAVELPLSKEEAKRVVREAAYVTTSKDVGKWQQVVLQNRRAEQLVFPLRQDIATVTPLERVTSAWKARTPLEQEIFGLLHKTQQPVTDPLLTPEEMASVQAMSLEEARRRRAELQKARAVQSYYEAKARRAKRIKSKKYHRVLKKSRRRQALKEFEQLHKSDPAAALARLEELEQLRMQERMSLKHQNKGKWAKSRAIMAKYDLEARKAMQEQLARNKELMQKVRVEPPEEELCEVPEEDTTALPMPSGANPWMLGRPSGLAPEPETQEGPRDDIVPGAVENKDKMEEEEEELSEEEALLQDFEQKRRERTGSPEGQGRDHGEELKAQSWVGWDDHFYPQHVGADETEIGAEQPRDSPVPPVCAEELGDSPVPPVCAEELVSAGLEPPPQAQEQLLLSEQLRRVWTMEDVENLAKDELVEEQEKLVVLRAGKQAQQQEEGRAGDRHTKKAPAKRKMISLEAVLDGKPQEMDCPSLPVVLEEEEGGIEQRGMITEAFAGDDVVADFRREKRKAEEAGKPQPVNLVLPGWGEWGGTGLKPSAKKVKRFLIKPPPAPQRKDQHLPHVIMSEKRNIHAAVHQVSELPFPFERHQQFEQSMRTPVGPTWNTQRAFQKLTAPRVITRTGHIIQPISAEDIPDTAPGSEARLEGEAMPSRKAGPGKKAVSRGK</sequence>
<reference evidence="6 7" key="1">
    <citation type="submission" date="2019-09" db="EMBL/GenBank/DDBJ databases">
        <title>Bird 10,000 Genomes (B10K) Project - Family phase.</title>
        <authorList>
            <person name="Zhang G."/>
        </authorList>
    </citation>
    <scope>NUCLEOTIDE SEQUENCE [LARGE SCALE GENOMIC DNA]</scope>
    <source>
        <strain evidence="6">OUT-0049</strain>
        <tissue evidence="6">Muscle</tissue>
    </source>
</reference>
<feature type="region of interest" description="Disordered" evidence="5">
    <location>
        <begin position="685"/>
        <end position="722"/>
    </location>
</feature>
<name>A0A7L3W168_MOLAT</name>
<keyword evidence="4" id="KW-0539">Nucleus</keyword>
<feature type="non-terminal residue" evidence="6">
    <location>
        <position position="1"/>
    </location>
</feature>
<feature type="non-terminal residue" evidence="6">
    <location>
        <position position="722"/>
    </location>
</feature>
<keyword evidence="3" id="KW-0597">Phosphoprotein</keyword>
<feature type="compositionally biased region" description="Acidic residues" evidence="5">
    <location>
        <begin position="343"/>
        <end position="355"/>
    </location>
</feature>
<evidence type="ECO:0000256" key="2">
    <source>
        <dbReference type="ARBA" id="ARBA00007774"/>
    </source>
</evidence>
<dbReference type="Pfam" id="PF04615">
    <property type="entry name" value="Utp14"/>
    <property type="match status" value="1"/>
</dbReference>
<evidence type="ECO:0000256" key="5">
    <source>
        <dbReference type="SAM" id="MobiDB-lite"/>
    </source>
</evidence>
<dbReference type="AlphaFoldDB" id="A0A7L3W168"/>
<comment type="similarity">
    <text evidence="2">Belongs to the UTP14 family.</text>
</comment>
<dbReference type="EMBL" id="VZUF01143785">
    <property type="protein sequence ID" value="NXV70076.1"/>
    <property type="molecule type" value="Genomic_DNA"/>
</dbReference>
<feature type="compositionally biased region" description="Acidic residues" evidence="5">
    <location>
        <begin position="285"/>
        <end position="297"/>
    </location>
</feature>
<accession>A0A7L3W168</accession>
<dbReference type="GO" id="GO:0006364">
    <property type="term" value="P:rRNA processing"/>
    <property type="evidence" value="ECO:0007669"/>
    <property type="project" value="InterPro"/>
</dbReference>
<feature type="region of interest" description="Disordered" evidence="5">
    <location>
        <begin position="285"/>
        <end position="427"/>
    </location>
</feature>
<organism evidence="6 7">
    <name type="scientific">Molothrus ater</name>
    <name type="common">Brown-headed cowbird</name>
    <dbReference type="NCBI Taxonomy" id="84834"/>
    <lineage>
        <taxon>Eukaryota</taxon>
        <taxon>Metazoa</taxon>
        <taxon>Chordata</taxon>
        <taxon>Craniata</taxon>
        <taxon>Vertebrata</taxon>
        <taxon>Euteleostomi</taxon>
        <taxon>Archelosauria</taxon>
        <taxon>Archosauria</taxon>
        <taxon>Dinosauria</taxon>
        <taxon>Saurischia</taxon>
        <taxon>Theropoda</taxon>
        <taxon>Coelurosauria</taxon>
        <taxon>Aves</taxon>
        <taxon>Neognathae</taxon>
        <taxon>Neoaves</taxon>
        <taxon>Telluraves</taxon>
        <taxon>Australaves</taxon>
        <taxon>Passeriformes</taxon>
        <taxon>Passeroidea</taxon>
        <taxon>Icteridae</taxon>
        <taxon>Molothrus</taxon>
    </lineage>
</organism>
<dbReference type="PANTHER" id="PTHR14150:SF12">
    <property type="entry name" value="U3 SMALL NUCLEOLAR RNA-ASSOCIATED PROTEIN 14 HOMOLOG A"/>
    <property type="match status" value="1"/>
</dbReference>
<feature type="region of interest" description="Disordered" evidence="5">
    <location>
        <begin position="486"/>
        <end position="508"/>
    </location>
</feature>
<evidence type="ECO:0000313" key="6">
    <source>
        <dbReference type="EMBL" id="NXV70076.1"/>
    </source>
</evidence>
<gene>
    <name evidence="6" type="primary">Utp14b</name>
    <name evidence="6" type="ORF">MOLATE_R05220</name>
</gene>
<comment type="subcellular location">
    <subcellularLocation>
        <location evidence="1">Nucleus</location>
        <location evidence="1">Nucleolus</location>
    </subcellularLocation>
</comment>
<proteinExistence type="inferred from homology"/>
<feature type="compositionally biased region" description="Basic and acidic residues" evidence="5">
    <location>
        <begin position="359"/>
        <end position="382"/>
    </location>
</feature>
<evidence type="ECO:0000256" key="3">
    <source>
        <dbReference type="ARBA" id="ARBA00022553"/>
    </source>
</evidence>
<dbReference type="Proteomes" id="UP000553862">
    <property type="component" value="Unassembled WGS sequence"/>
</dbReference>
<keyword evidence="7" id="KW-1185">Reference proteome</keyword>
<evidence type="ECO:0000256" key="4">
    <source>
        <dbReference type="ARBA" id="ARBA00023242"/>
    </source>
</evidence>
<evidence type="ECO:0000313" key="7">
    <source>
        <dbReference type="Proteomes" id="UP000553862"/>
    </source>
</evidence>
<comment type="caution">
    <text evidence="6">The sequence shown here is derived from an EMBL/GenBank/DDBJ whole genome shotgun (WGS) entry which is preliminary data.</text>
</comment>
<evidence type="ECO:0000256" key="1">
    <source>
        <dbReference type="ARBA" id="ARBA00004604"/>
    </source>
</evidence>
<dbReference type="PANTHER" id="PTHR14150">
    <property type="entry name" value="U3 SMALL NUCLEOLAR RNA-ASSOCIATED PROTEIN 14"/>
    <property type="match status" value="1"/>
</dbReference>
<feature type="compositionally biased region" description="Basic and acidic residues" evidence="5">
    <location>
        <begin position="325"/>
        <end position="342"/>
    </location>
</feature>
<dbReference type="GO" id="GO:0032040">
    <property type="term" value="C:small-subunit processome"/>
    <property type="evidence" value="ECO:0007669"/>
    <property type="project" value="InterPro"/>
</dbReference>